<keyword evidence="2" id="KW-1185">Reference proteome</keyword>
<accession>A0A151MSB6</accession>
<dbReference type="AlphaFoldDB" id="A0A151MSB6"/>
<evidence type="ECO:0000313" key="2">
    <source>
        <dbReference type="Proteomes" id="UP000050525"/>
    </source>
</evidence>
<sequence>MLAAFTNSSTRHVTLTVTQQALLTYVSVIRGVSSPMNPAFCPACMVQLQQEGWKAETPAPHSYFAHPR</sequence>
<comment type="caution">
    <text evidence="1">The sequence shown here is derived from an EMBL/GenBank/DDBJ whole genome shotgun (WGS) entry which is preliminary data.</text>
</comment>
<protein>
    <submittedName>
        <fullName evidence="1">Uncharacterized protein</fullName>
    </submittedName>
</protein>
<organism evidence="1 2">
    <name type="scientific">Alligator mississippiensis</name>
    <name type="common">American alligator</name>
    <dbReference type="NCBI Taxonomy" id="8496"/>
    <lineage>
        <taxon>Eukaryota</taxon>
        <taxon>Metazoa</taxon>
        <taxon>Chordata</taxon>
        <taxon>Craniata</taxon>
        <taxon>Vertebrata</taxon>
        <taxon>Euteleostomi</taxon>
        <taxon>Archelosauria</taxon>
        <taxon>Archosauria</taxon>
        <taxon>Crocodylia</taxon>
        <taxon>Alligatoridae</taxon>
        <taxon>Alligatorinae</taxon>
        <taxon>Alligator</taxon>
    </lineage>
</organism>
<reference evidence="1 2" key="1">
    <citation type="journal article" date="2012" name="Genome Biol.">
        <title>Sequencing three crocodilian genomes to illuminate the evolution of archosaurs and amniotes.</title>
        <authorList>
            <person name="St John J.A."/>
            <person name="Braun E.L."/>
            <person name="Isberg S.R."/>
            <person name="Miles L.G."/>
            <person name="Chong A.Y."/>
            <person name="Gongora J."/>
            <person name="Dalzell P."/>
            <person name="Moran C."/>
            <person name="Bed'hom B."/>
            <person name="Abzhanov A."/>
            <person name="Burgess S.C."/>
            <person name="Cooksey A.M."/>
            <person name="Castoe T.A."/>
            <person name="Crawford N.G."/>
            <person name="Densmore L.D."/>
            <person name="Drew J.C."/>
            <person name="Edwards S.V."/>
            <person name="Faircloth B.C."/>
            <person name="Fujita M.K."/>
            <person name="Greenwold M.J."/>
            <person name="Hoffmann F.G."/>
            <person name="Howard J.M."/>
            <person name="Iguchi T."/>
            <person name="Janes D.E."/>
            <person name="Khan S.Y."/>
            <person name="Kohno S."/>
            <person name="de Koning A.J."/>
            <person name="Lance S.L."/>
            <person name="McCarthy F.M."/>
            <person name="McCormack J.E."/>
            <person name="Merchant M.E."/>
            <person name="Peterson D.G."/>
            <person name="Pollock D.D."/>
            <person name="Pourmand N."/>
            <person name="Raney B.J."/>
            <person name="Roessler K.A."/>
            <person name="Sanford J.R."/>
            <person name="Sawyer R.H."/>
            <person name="Schmidt C.J."/>
            <person name="Triplett E.W."/>
            <person name="Tuberville T.D."/>
            <person name="Venegas-Anaya M."/>
            <person name="Howard J.T."/>
            <person name="Jarvis E.D."/>
            <person name="Guillette L.J.Jr."/>
            <person name="Glenn T.C."/>
            <person name="Green R.E."/>
            <person name="Ray D.A."/>
        </authorList>
    </citation>
    <scope>NUCLEOTIDE SEQUENCE [LARGE SCALE GENOMIC DNA]</scope>
    <source>
        <strain evidence="1">KSC_2009_1</strain>
    </source>
</reference>
<proteinExistence type="predicted"/>
<evidence type="ECO:0000313" key="1">
    <source>
        <dbReference type="EMBL" id="KYO27421.1"/>
    </source>
</evidence>
<gene>
    <name evidence="1" type="ORF">Y1Q_0013446</name>
</gene>
<dbReference type="EMBL" id="AKHW03005173">
    <property type="protein sequence ID" value="KYO27421.1"/>
    <property type="molecule type" value="Genomic_DNA"/>
</dbReference>
<dbReference type="Proteomes" id="UP000050525">
    <property type="component" value="Unassembled WGS sequence"/>
</dbReference>
<name>A0A151MSB6_ALLMI</name>